<reference evidence="2" key="2">
    <citation type="submission" date="2025-05" db="UniProtKB">
        <authorList>
            <consortium name="EnsemblMetazoa"/>
        </authorList>
    </citation>
    <scope>IDENTIFICATION</scope>
    <source>
        <strain evidence="2">Foshan</strain>
    </source>
</reference>
<protein>
    <recommendedName>
        <fullName evidence="4">No apical meristem-associated C-terminal domain-containing protein</fullName>
    </recommendedName>
</protein>
<evidence type="ECO:0000313" key="3">
    <source>
        <dbReference type="Proteomes" id="UP000069940"/>
    </source>
</evidence>
<keyword evidence="3" id="KW-1185">Reference proteome</keyword>
<dbReference type="PANTHER" id="PTHR45125:SF3">
    <property type="entry name" value="NO-APICAL-MERISTEM-ASSOCIATED CARBOXY-TERMINAL DOMAIN PROTEIN"/>
    <property type="match status" value="1"/>
</dbReference>
<organism evidence="2 3">
    <name type="scientific">Aedes albopictus</name>
    <name type="common">Asian tiger mosquito</name>
    <name type="synonym">Stegomyia albopicta</name>
    <dbReference type="NCBI Taxonomy" id="7160"/>
    <lineage>
        <taxon>Eukaryota</taxon>
        <taxon>Metazoa</taxon>
        <taxon>Ecdysozoa</taxon>
        <taxon>Arthropoda</taxon>
        <taxon>Hexapoda</taxon>
        <taxon>Insecta</taxon>
        <taxon>Pterygota</taxon>
        <taxon>Neoptera</taxon>
        <taxon>Endopterygota</taxon>
        <taxon>Diptera</taxon>
        <taxon>Nematocera</taxon>
        <taxon>Culicoidea</taxon>
        <taxon>Culicidae</taxon>
        <taxon>Culicinae</taxon>
        <taxon>Aedini</taxon>
        <taxon>Aedes</taxon>
        <taxon>Stegomyia</taxon>
    </lineage>
</organism>
<name>A0ABM1Z039_AEDAL</name>
<sequence length="161" mass="18129">MAKQDVSRRGKNFSKPEDRQICVSWVYTTQDPVKGTDQNVTSFWAAVFKHATAGTPSLSSRTPEALRQRFGAISRSVMKFSGCNKSVQRLNKSGTSSTDKFDMALELYKADHKEDFKYLDCYEVLKQCPKFNMSQPSPKTPKPSDEDNNPGTLDLICPIHL</sequence>
<dbReference type="PANTHER" id="PTHR45125">
    <property type="entry name" value="F21J9.4-RELATED"/>
    <property type="match status" value="1"/>
</dbReference>
<dbReference type="Proteomes" id="UP000069940">
    <property type="component" value="Unassembled WGS sequence"/>
</dbReference>
<feature type="region of interest" description="Disordered" evidence="1">
    <location>
        <begin position="132"/>
        <end position="153"/>
    </location>
</feature>
<proteinExistence type="predicted"/>
<dbReference type="EnsemblMetazoa" id="AALFPA23_013731.R19896">
    <property type="protein sequence ID" value="AALFPA23_013731.P19896"/>
    <property type="gene ID" value="AALFPA23_013731"/>
</dbReference>
<dbReference type="RefSeq" id="XP_062713679.1">
    <property type="nucleotide sequence ID" value="XM_062857695.1"/>
</dbReference>
<dbReference type="GeneID" id="134290536"/>
<evidence type="ECO:0008006" key="4">
    <source>
        <dbReference type="Google" id="ProtNLM"/>
    </source>
</evidence>
<evidence type="ECO:0000313" key="2">
    <source>
        <dbReference type="EnsemblMetazoa" id="AALFPA23_013731.P19896"/>
    </source>
</evidence>
<evidence type="ECO:0000256" key="1">
    <source>
        <dbReference type="SAM" id="MobiDB-lite"/>
    </source>
</evidence>
<reference evidence="3" key="1">
    <citation type="journal article" date="2015" name="Proc. Natl. Acad. Sci. U.S.A.">
        <title>Genome sequence of the Asian Tiger mosquito, Aedes albopictus, reveals insights into its biology, genetics, and evolution.</title>
        <authorList>
            <person name="Chen X.G."/>
            <person name="Jiang X."/>
            <person name="Gu J."/>
            <person name="Xu M."/>
            <person name="Wu Y."/>
            <person name="Deng Y."/>
            <person name="Zhang C."/>
            <person name="Bonizzoni M."/>
            <person name="Dermauw W."/>
            <person name="Vontas J."/>
            <person name="Armbruster P."/>
            <person name="Huang X."/>
            <person name="Yang Y."/>
            <person name="Zhang H."/>
            <person name="He W."/>
            <person name="Peng H."/>
            <person name="Liu Y."/>
            <person name="Wu K."/>
            <person name="Chen J."/>
            <person name="Lirakis M."/>
            <person name="Topalis P."/>
            <person name="Van Leeuwen T."/>
            <person name="Hall A.B."/>
            <person name="Jiang X."/>
            <person name="Thorpe C."/>
            <person name="Mueller R.L."/>
            <person name="Sun C."/>
            <person name="Waterhouse R.M."/>
            <person name="Yan G."/>
            <person name="Tu Z.J."/>
            <person name="Fang X."/>
            <person name="James A.A."/>
        </authorList>
    </citation>
    <scope>NUCLEOTIDE SEQUENCE [LARGE SCALE GENOMIC DNA]</scope>
    <source>
        <strain evidence="3">Foshan</strain>
    </source>
</reference>
<accession>A0ABM1Z039</accession>